<comment type="caution">
    <text evidence="2">The sequence shown here is derived from an EMBL/GenBank/DDBJ whole genome shotgun (WGS) entry which is preliminary data.</text>
</comment>
<name>A0AAV4BGB1_9GAST</name>
<gene>
    <name evidence="2" type="ORF">PoB_004598100</name>
</gene>
<feature type="region of interest" description="Disordered" evidence="1">
    <location>
        <begin position="149"/>
        <end position="193"/>
    </location>
</feature>
<proteinExistence type="predicted"/>
<protein>
    <submittedName>
        <fullName evidence="2">Uncharacterized protein</fullName>
    </submittedName>
</protein>
<evidence type="ECO:0000313" key="3">
    <source>
        <dbReference type="Proteomes" id="UP000735302"/>
    </source>
</evidence>
<organism evidence="2 3">
    <name type="scientific">Plakobranchus ocellatus</name>
    <dbReference type="NCBI Taxonomy" id="259542"/>
    <lineage>
        <taxon>Eukaryota</taxon>
        <taxon>Metazoa</taxon>
        <taxon>Spiralia</taxon>
        <taxon>Lophotrochozoa</taxon>
        <taxon>Mollusca</taxon>
        <taxon>Gastropoda</taxon>
        <taxon>Heterobranchia</taxon>
        <taxon>Euthyneura</taxon>
        <taxon>Panpulmonata</taxon>
        <taxon>Sacoglossa</taxon>
        <taxon>Placobranchoidea</taxon>
        <taxon>Plakobranchidae</taxon>
        <taxon>Plakobranchus</taxon>
    </lineage>
</organism>
<sequence length="193" mass="21870">MYKLTREFLALFVKADAMPRSISVTALYKADCGDQRIRTLTAVCVLVNLSTRHIIQKDKKESHWFCAFQKSLREEYVSACAENYQVIAAIKSDLKANGQTSSSMDISPKMRRICTSAYSTYTDFLEMKQQRFRLQKQIRIEAALQKSTDVATNSQKGKGAQKKGEERQGVVSSQMKNYTIPKLSKTTSSNDRS</sequence>
<accession>A0AAV4BGB1</accession>
<evidence type="ECO:0000313" key="2">
    <source>
        <dbReference type="EMBL" id="GFO19476.1"/>
    </source>
</evidence>
<reference evidence="2 3" key="1">
    <citation type="journal article" date="2021" name="Elife">
        <title>Chloroplast acquisition without the gene transfer in kleptoplastic sea slugs, Plakobranchus ocellatus.</title>
        <authorList>
            <person name="Maeda T."/>
            <person name="Takahashi S."/>
            <person name="Yoshida T."/>
            <person name="Shimamura S."/>
            <person name="Takaki Y."/>
            <person name="Nagai Y."/>
            <person name="Toyoda A."/>
            <person name="Suzuki Y."/>
            <person name="Arimoto A."/>
            <person name="Ishii H."/>
            <person name="Satoh N."/>
            <person name="Nishiyama T."/>
            <person name="Hasebe M."/>
            <person name="Maruyama T."/>
            <person name="Minagawa J."/>
            <person name="Obokata J."/>
            <person name="Shigenobu S."/>
        </authorList>
    </citation>
    <scope>NUCLEOTIDE SEQUENCE [LARGE SCALE GENOMIC DNA]</scope>
</reference>
<feature type="compositionally biased region" description="Polar residues" evidence="1">
    <location>
        <begin position="184"/>
        <end position="193"/>
    </location>
</feature>
<dbReference type="AlphaFoldDB" id="A0AAV4BGB1"/>
<dbReference type="EMBL" id="BLXT01005065">
    <property type="protein sequence ID" value="GFO19476.1"/>
    <property type="molecule type" value="Genomic_DNA"/>
</dbReference>
<keyword evidence="3" id="KW-1185">Reference proteome</keyword>
<evidence type="ECO:0000256" key="1">
    <source>
        <dbReference type="SAM" id="MobiDB-lite"/>
    </source>
</evidence>
<dbReference type="Proteomes" id="UP000735302">
    <property type="component" value="Unassembled WGS sequence"/>
</dbReference>